<protein>
    <submittedName>
        <fullName evidence="2">Uncharacterized protein</fullName>
    </submittedName>
</protein>
<gene>
    <name evidence="2" type="ORF">OLEA9_A070315</name>
</gene>
<evidence type="ECO:0000313" key="3">
    <source>
        <dbReference type="Proteomes" id="UP000594638"/>
    </source>
</evidence>
<reference evidence="2 3" key="1">
    <citation type="submission" date="2019-12" db="EMBL/GenBank/DDBJ databases">
        <authorList>
            <person name="Alioto T."/>
            <person name="Alioto T."/>
            <person name="Gomez Garrido J."/>
        </authorList>
    </citation>
    <scope>NUCLEOTIDE SEQUENCE [LARGE SCALE GENOMIC DNA]</scope>
</reference>
<accession>A0A8S0VH00</accession>
<feature type="non-terminal residue" evidence="2">
    <location>
        <position position="81"/>
    </location>
</feature>
<feature type="non-terminal residue" evidence="2">
    <location>
        <position position="1"/>
    </location>
</feature>
<keyword evidence="3" id="KW-1185">Reference proteome</keyword>
<evidence type="ECO:0000313" key="2">
    <source>
        <dbReference type="EMBL" id="CAA3030427.1"/>
    </source>
</evidence>
<dbReference type="Proteomes" id="UP000594638">
    <property type="component" value="Unassembled WGS sequence"/>
</dbReference>
<comment type="caution">
    <text evidence="2">The sequence shown here is derived from an EMBL/GenBank/DDBJ whole genome shotgun (WGS) entry which is preliminary data.</text>
</comment>
<dbReference type="EMBL" id="CACTIH010009373">
    <property type="protein sequence ID" value="CAA3030427.1"/>
    <property type="molecule type" value="Genomic_DNA"/>
</dbReference>
<dbReference type="Gramene" id="OE9A070315T1">
    <property type="protein sequence ID" value="OE9A070315C1"/>
    <property type="gene ID" value="OE9A070315"/>
</dbReference>
<sequence>EAGPYAVSIATSTCFAFDFFLAEVFFLLPFSGAIRDSPSRRNTVGSWVSTCDSALYDLLSVGYTRALVSSMERMNIRGGLQ</sequence>
<dbReference type="AlphaFoldDB" id="A0A8S0VH00"/>
<organism evidence="2 3">
    <name type="scientific">Olea europaea subsp. europaea</name>
    <dbReference type="NCBI Taxonomy" id="158383"/>
    <lineage>
        <taxon>Eukaryota</taxon>
        <taxon>Viridiplantae</taxon>
        <taxon>Streptophyta</taxon>
        <taxon>Embryophyta</taxon>
        <taxon>Tracheophyta</taxon>
        <taxon>Spermatophyta</taxon>
        <taxon>Magnoliopsida</taxon>
        <taxon>eudicotyledons</taxon>
        <taxon>Gunneridae</taxon>
        <taxon>Pentapetalae</taxon>
        <taxon>asterids</taxon>
        <taxon>lamiids</taxon>
        <taxon>Lamiales</taxon>
        <taxon>Oleaceae</taxon>
        <taxon>Oleeae</taxon>
        <taxon>Olea</taxon>
    </lineage>
</organism>
<keyword evidence="1" id="KW-1133">Transmembrane helix</keyword>
<feature type="transmembrane region" description="Helical" evidence="1">
    <location>
        <begin position="6"/>
        <end position="30"/>
    </location>
</feature>
<keyword evidence="1" id="KW-0812">Transmembrane</keyword>
<proteinExistence type="predicted"/>
<name>A0A8S0VH00_OLEEU</name>
<keyword evidence="1" id="KW-0472">Membrane</keyword>
<evidence type="ECO:0000256" key="1">
    <source>
        <dbReference type="SAM" id="Phobius"/>
    </source>
</evidence>